<dbReference type="InterPro" id="IPR004875">
    <property type="entry name" value="DDE_SF_endonuclease_dom"/>
</dbReference>
<proteinExistence type="predicted"/>
<dbReference type="Pfam" id="PF01436">
    <property type="entry name" value="NHL"/>
    <property type="match status" value="1"/>
</dbReference>
<feature type="region of interest" description="Disordered" evidence="3">
    <location>
        <begin position="370"/>
        <end position="407"/>
    </location>
</feature>
<feature type="repeat" description="NHL" evidence="2">
    <location>
        <begin position="921"/>
        <end position="957"/>
    </location>
</feature>
<dbReference type="SUPFAM" id="SSF63825">
    <property type="entry name" value="YWTD domain"/>
    <property type="match status" value="1"/>
</dbReference>
<evidence type="ECO:0000256" key="3">
    <source>
        <dbReference type="SAM" id="MobiDB-lite"/>
    </source>
</evidence>
<evidence type="ECO:0000256" key="2">
    <source>
        <dbReference type="PROSITE-ProRule" id="PRU00504"/>
    </source>
</evidence>
<dbReference type="Gene3D" id="3.30.420.10">
    <property type="entry name" value="Ribonuclease H-like superfamily/Ribonuclease H"/>
    <property type="match status" value="1"/>
</dbReference>
<dbReference type="InterPro" id="IPR036397">
    <property type="entry name" value="RNaseH_sf"/>
</dbReference>
<dbReference type="Proteomes" id="UP000663887">
    <property type="component" value="Unassembled WGS sequence"/>
</dbReference>
<dbReference type="PANTHER" id="PTHR19303">
    <property type="entry name" value="TRANSPOSON"/>
    <property type="match status" value="1"/>
</dbReference>
<dbReference type="AlphaFoldDB" id="A0A816RAR5"/>
<protein>
    <recommendedName>
        <fullName evidence="4">DDE-1 domain-containing protein</fullName>
    </recommendedName>
</protein>
<feature type="compositionally biased region" description="Polar residues" evidence="3">
    <location>
        <begin position="391"/>
        <end position="405"/>
    </location>
</feature>
<evidence type="ECO:0000313" key="6">
    <source>
        <dbReference type="Proteomes" id="UP000663887"/>
    </source>
</evidence>
<evidence type="ECO:0000313" key="5">
    <source>
        <dbReference type="EMBL" id="CAF2071081.1"/>
    </source>
</evidence>
<dbReference type="PROSITE" id="PS51125">
    <property type="entry name" value="NHL"/>
    <property type="match status" value="1"/>
</dbReference>
<sequence length="959" mass="107154">MKRSNYSKENLLRAVEEYKNGATSTEVSSKYGVPGSTVRNHNYNSKMRFGGGRPTVLTSHQEQYLVELLKNLELIGLRLMKVVVMKLGSEYVKLVTGKSVELGRKWLKYFLNRWKDIRCGWFEKLELILRTNNLIARPHAIYNCDESGFSDETACEVVIVSHETKQAYEQSGGSGKSFTTSLICGNAAGDILPPFIIYSAKNLNPQWTLGGPPGSSFAVSDSGWITKHLFADWFKSFIEHTKNVSKPVLLIMDNHSCHISIEVIELAKENQILLLLLPPCCTHALQPLDTATFSSAKQSWKRIVTKYFLRSGRKTIRKIDLPVLFKELYSSAFTPKQVLAGFSRAGVWPFDSNAMKEKVARQPLATKQLNQCPQTTSDTPITPPSIQPSSFNMHDQNKSTTPLGFNNNNENELNYVLNENISISTRAATPKTNPLITTNPNVFHSLDQTINTNRLQRTNENSNTCSSFENPYDSFRFPLFISNTSLDSISFNTLDLPTDEFNNTIIPTDTNSSFMQIPQSIDSFNGISLTDVDSIVDDDGQQILGFDPSTLPKTYRRNSGYSNRYKMEQTSIFNLERDSKRDEEKRIYTELTNVDTSIFVPPLYMVPSAQLDLNQQIAAPLTSIQLSPSSAVRSIVTDLLQHHVSPPTLPSKTNKRFPNIPSNASWNLNGTTIAGGHGDGDGLNQLSSPYGLYVDDNLTSYIAVYNNHCIVKWKYKAVTGQVVAGGKGVGNRMDQLNRPMDVILDEKTDSLIICDSHNRRVMQWPRRNGRIGKKIIDKVFCRSLAMDDQRFLYVSDGIRNEVKKYRIGKPDGILVAGGHGPGNHLNQLNSPTFIFVDGNYSVFVSDSDNHRLMKWLKDAKEGIVVAGNQSRGSALSELSNPRGVVVDSSGTIYVVSLNDNRVMRWLAGATEGTVIAGGKQGKEGHQLYYPVGLSFDQYGNLYVSDFGNHRVQRFSIEDL</sequence>
<dbReference type="InterPro" id="IPR050863">
    <property type="entry name" value="CenT-Element_Derived"/>
</dbReference>
<dbReference type="InterPro" id="IPR009057">
    <property type="entry name" value="Homeodomain-like_sf"/>
</dbReference>
<dbReference type="Gene3D" id="2.120.10.30">
    <property type="entry name" value="TolB, C-terminal domain"/>
    <property type="match status" value="2"/>
</dbReference>
<dbReference type="Pfam" id="PF03184">
    <property type="entry name" value="DDE_1"/>
    <property type="match status" value="1"/>
</dbReference>
<keyword evidence="1" id="KW-0677">Repeat</keyword>
<dbReference type="SUPFAM" id="SSF46689">
    <property type="entry name" value="Homeodomain-like"/>
    <property type="match status" value="1"/>
</dbReference>
<dbReference type="EMBL" id="CAJNRG010004949">
    <property type="protein sequence ID" value="CAF2071081.1"/>
    <property type="molecule type" value="Genomic_DNA"/>
</dbReference>
<feature type="domain" description="DDE-1" evidence="4">
    <location>
        <begin position="179"/>
        <end position="314"/>
    </location>
</feature>
<comment type="caution">
    <text evidence="5">The sequence shown here is derived from an EMBL/GenBank/DDBJ whole genome shotgun (WGS) entry which is preliminary data.</text>
</comment>
<evidence type="ECO:0000259" key="4">
    <source>
        <dbReference type="Pfam" id="PF03184"/>
    </source>
</evidence>
<dbReference type="InterPro" id="IPR011042">
    <property type="entry name" value="6-blade_b-propeller_TolB-like"/>
</dbReference>
<accession>A0A816RAR5</accession>
<organism evidence="5 6">
    <name type="scientific">Rotaria magnacalcarata</name>
    <dbReference type="NCBI Taxonomy" id="392030"/>
    <lineage>
        <taxon>Eukaryota</taxon>
        <taxon>Metazoa</taxon>
        <taxon>Spiralia</taxon>
        <taxon>Gnathifera</taxon>
        <taxon>Rotifera</taxon>
        <taxon>Eurotatoria</taxon>
        <taxon>Bdelloidea</taxon>
        <taxon>Philodinida</taxon>
        <taxon>Philodinidae</taxon>
        <taxon>Rotaria</taxon>
    </lineage>
</organism>
<dbReference type="CDD" id="cd05819">
    <property type="entry name" value="NHL"/>
    <property type="match status" value="1"/>
</dbReference>
<dbReference type="SUPFAM" id="SSF63829">
    <property type="entry name" value="Calcium-dependent phosphotriesterase"/>
    <property type="match status" value="1"/>
</dbReference>
<dbReference type="GO" id="GO:0005634">
    <property type="term" value="C:nucleus"/>
    <property type="evidence" value="ECO:0007669"/>
    <property type="project" value="TreeGrafter"/>
</dbReference>
<evidence type="ECO:0000256" key="1">
    <source>
        <dbReference type="ARBA" id="ARBA00022737"/>
    </source>
</evidence>
<dbReference type="PANTHER" id="PTHR19303:SF74">
    <property type="entry name" value="POGO TRANSPOSABLE ELEMENT WITH KRAB DOMAIN"/>
    <property type="match status" value="1"/>
</dbReference>
<name>A0A816RAR5_9BILA</name>
<gene>
    <name evidence="5" type="ORF">XDN619_LOCUS12576</name>
</gene>
<dbReference type="GO" id="GO:0003677">
    <property type="term" value="F:DNA binding"/>
    <property type="evidence" value="ECO:0007669"/>
    <property type="project" value="TreeGrafter"/>
</dbReference>
<reference evidence="5" key="1">
    <citation type="submission" date="2021-02" db="EMBL/GenBank/DDBJ databases">
        <authorList>
            <person name="Nowell W R."/>
        </authorList>
    </citation>
    <scope>NUCLEOTIDE SEQUENCE</scope>
</reference>
<dbReference type="InterPro" id="IPR001258">
    <property type="entry name" value="NHL_repeat"/>
</dbReference>